<dbReference type="InterPro" id="IPR002838">
    <property type="entry name" value="AIM24"/>
</dbReference>
<dbReference type="InterPro" id="IPR036983">
    <property type="entry name" value="AIM24_sf"/>
</dbReference>
<sequence length="207" mass="21674">MPQFVANGKRIVDVHLQGDSFRARAGSMVAYQGTVAFKRAPIGGGEGIRGAMKRGLAGEGLELMECTGHGVVHLAVDAAYVEIVQLTGDKLMVESSSLLAYDTHLTTGIAFHGLRGLSGGQGVATTTISGAGTIALLSFGGPLVALQVSPQHPLTVDPDAYVGHLGNLQQTFVTDISWRMMIGQGSGEAFSLHFTGTGVVWIQPEER</sequence>
<dbReference type="RefSeq" id="WP_154770342.1">
    <property type="nucleotide sequence ID" value="NZ_WLYK01000009.1"/>
</dbReference>
<dbReference type="PANTHER" id="PTHR38074:SF1">
    <property type="entry name" value="ALTERED INHERITANCE OF MITOCHONDRIA PROTEIN 24, MITOCHONDRIAL"/>
    <property type="match status" value="1"/>
</dbReference>
<dbReference type="PANTHER" id="PTHR38074">
    <property type="entry name" value="ALTERED INHERITANCE OF MITOCHONDRIA PROTEIN 24, MITOCHONDRIAL"/>
    <property type="match status" value="1"/>
</dbReference>
<dbReference type="InterPro" id="IPR016031">
    <property type="entry name" value="Trp_RNA-bd_attenuator-like_dom"/>
</dbReference>
<keyword evidence="2" id="KW-1185">Reference proteome</keyword>
<gene>
    <name evidence="1" type="ORF">GIS00_20535</name>
</gene>
<accession>A0A7K1FQA5</accession>
<name>A0A7K1FQA5_9ACTN</name>
<dbReference type="AlphaFoldDB" id="A0A7K1FQA5"/>
<dbReference type="Pfam" id="PF01987">
    <property type="entry name" value="AIM24"/>
    <property type="match status" value="1"/>
</dbReference>
<dbReference type="SUPFAM" id="SSF51219">
    <property type="entry name" value="TRAP-like"/>
    <property type="match status" value="1"/>
</dbReference>
<proteinExistence type="predicted"/>
<reference evidence="1 2" key="1">
    <citation type="submission" date="2019-11" db="EMBL/GenBank/DDBJ databases">
        <authorList>
            <person name="Jiang L.-Q."/>
        </authorList>
    </citation>
    <scope>NUCLEOTIDE SEQUENCE [LARGE SCALE GENOMIC DNA]</scope>
    <source>
        <strain evidence="1 2">YIM 132087</strain>
    </source>
</reference>
<dbReference type="Gene3D" id="3.60.160.10">
    <property type="entry name" value="Mitochondrial biogenesis AIM24"/>
    <property type="match status" value="1"/>
</dbReference>
<comment type="caution">
    <text evidence="1">The sequence shown here is derived from an EMBL/GenBank/DDBJ whole genome shotgun (WGS) entry which is preliminary data.</text>
</comment>
<evidence type="ECO:0000313" key="2">
    <source>
        <dbReference type="Proteomes" id="UP000460221"/>
    </source>
</evidence>
<evidence type="ECO:0000313" key="1">
    <source>
        <dbReference type="EMBL" id="MTD16332.1"/>
    </source>
</evidence>
<dbReference type="EMBL" id="WLYK01000009">
    <property type="protein sequence ID" value="MTD16332.1"/>
    <property type="molecule type" value="Genomic_DNA"/>
</dbReference>
<dbReference type="Proteomes" id="UP000460221">
    <property type="component" value="Unassembled WGS sequence"/>
</dbReference>
<protein>
    <submittedName>
        <fullName evidence="1">AIM24 family protein</fullName>
    </submittedName>
</protein>
<organism evidence="1 2">
    <name type="scientific">Nakamurella alba</name>
    <dbReference type="NCBI Taxonomy" id="2665158"/>
    <lineage>
        <taxon>Bacteria</taxon>
        <taxon>Bacillati</taxon>
        <taxon>Actinomycetota</taxon>
        <taxon>Actinomycetes</taxon>
        <taxon>Nakamurellales</taxon>
        <taxon>Nakamurellaceae</taxon>
        <taxon>Nakamurella</taxon>
    </lineage>
</organism>